<dbReference type="Pfam" id="PF10548">
    <property type="entry name" value="P22_AR_C"/>
    <property type="match status" value="1"/>
</dbReference>
<dbReference type="InterPro" id="IPR018876">
    <property type="entry name" value="Phage_P22_antirepressor_C"/>
</dbReference>
<dbReference type="Pfam" id="PF04383">
    <property type="entry name" value="KilA-N"/>
    <property type="match status" value="1"/>
</dbReference>
<protein>
    <recommendedName>
        <fullName evidence="1">KilA-N domain-containing protein</fullName>
    </recommendedName>
</protein>
<evidence type="ECO:0000259" key="1">
    <source>
        <dbReference type="PROSITE" id="PS51301"/>
    </source>
</evidence>
<reference evidence="2 3" key="1">
    <citation type="submission" date="2016-10" db="EMBL/GenBank/DDBJ databases">
        <title>Rodentibacter gen. nov. and new species.</title>
        <authorList>
            <person name="Christensen H."/>
        </authorList>
    </citation>
    <scope>NUCLEOTIDE SEQUENCE [LARGE SCALE GENOMIC DNA]</scope>
    <source>
        <strain evidence="2 3">Ac151</strain>
    </source>
</reference>
<proteinExistence type="predicted"/>
<gene>
    <name evidence="2" type="ORF">BKL49_04530</name>
</gene>
<dbReference type="Proteomes" id="UP000188602">
    <property type="component" value="Unassembled WGS sequence"/>
</dbReference>
<evidence type="ECO:0000313" key="3">
    <source>
        <dbReference type="Proteomes" id="UP000188602"/>
    </source>
</evidence>
<dbReference type="InterPro" id="IPR017880">
    <property type="entry name" value="KilA_N"/>
</dbReference>
<dbReference type="OrthoDB" id="5298460at2"/>
<dbReference type="RefSeq" id="WP_077423436.1">
    <property type="nucleotide sequence ID" value="NZ_MLHQ01000010.1"/>
</dbReference>
<accession>A0A1V3JRU1</accession>
<sequence length="198" mass="22785">MSNLTILNTSIHTLDNLYSLNDLHAISGNNSKHRPNQFIRLETTKDLINEIETENLNAPICAIKTLRGTTGGTYACKELVIAYAAWISPTFHLTVLRAFLNQIEPQQNQLLTPEPTYTQSFSQQEIHQLVWLLFSHEKMRFLLERLYKPLALLDSSISPNIYGNVTEYKRIYKANKPFIKKLLDNLKTDNPQQWQALA</sequence>
<dbReference type="PROSITE" id="PS51301">
    <property type="entry name" value="KILA_N"/>
    <property type="match status" value="1"/>
</dbReference>
<comment type="caution">
    <text evidence="2">The sequence shown here is derived from an EMBL/GenBank/DDBJ whole genome shotgun (WGS) entry which is preliminary data.</text>
</comment>
<dbReference type="AlphaFoldDB" id="A0A1V3JRU1"/>
<dbReference type="EMBL" id="MLHQ01000010">
    <property type="protein sequence ID" value="OOF59344.1"/>
    <property type="molecule type" value="Genomic_DNA"/>
</dbReference>
<dbReference type="STRING" id="1907939.BKL49_04530"/>
<dbReference type="SMART" id="SM01252">
    <property type="entry name" value="KilA-N"/>
    <property type="match status" value="1"/>
</dbReference>
<dbReference type="InterPro" id="IPR018004">
    <property type="entry name" value="KilA/APSES_HTH"/>
</dbReference>
<organism evidence="2 3">
    <name type="scientific">Rodentibacter myodis</name>
    <dbReference type="NCBI Taxonomy" id="1907939"/>
    <lineage>
        <taxon>Bacteria</taxon>
        <taxon>Pseudomonadati</taxon>
        <taxon>Pseudomonadota</taxon>
        <taxon>Gammaproteobacteria</taxon>
        <taxon>Pasteurellales</taxon>
        <taxon>Pasteurellaceae</taxon>
        <taxon>Rodentibacter</taxon>
    </lineage>
</organism>
<feature type="domain" description="KilA-N" evidence="1">
    <location>
        <begin position="1"/>
        <end position="102"/>
    </location>
</feature>
<name>A0A1V3JRU1_9PAST</name>
<evidence type="ECO:0000313" key="2">
    <source>
        <dbReference type="EMBL" id="OOF59344.1"/>
    </source>
</evidence>
<keyword evidence="3" id="KW-1185">Reference proteome</keyword>